<dbReference type="GO" id="GO:0006270">
    <property type="term" value="P:DNA replication initiation"/>
    <property type="evidence" value="ECO:0007669"/>
    <property type="project" value="InterPro"/>
</dbReference>
<evidence type="ECO:0000256" key="7">
    <source>
        <dbReference type="SAM" id="MobiDB-lite"/>
    </source>
</evidence>
<feature type="transmembrane region" description="Helical" evidence="8">
    <location>
        <begin position="1345"/>
        <end position="1369"/>
    </location>
</feature>
<evidence type="ECO:0000313" key="11">
    <source>
        <dbReference type="Proteomes" id="UP000654075"/>
    </source>
</evidence>
<dbReference type="GO" id="GO:0005524">
    <property type="term" value="F:ATP binding"/>
    <property type="evidence" value="ECO:0007669"/>
    <property type="project" value="UniProtKB-KW"/>
</dbReference>
<feature type="region of interest" description="Disordered" evidence="7">
    <location>
        <begin position="134"/>
        <end position="253"/>
    </location>
</feature>
<dbReference type="GO" id="GO:0003697">
    <property type="term" value="F:single-stranded DNA binding"/>
    <property type="evidence" value="ECO:0007669"/>
    <property type="project" value="TreeGrafter"/>
</dbReference>
<feature type="compositionally biased region" description="Acidic residues" evidence="7">
    <location>
        <begin position="455"/>
        <end position="497"/>
    </location>
</feature>
<dbReference type="InterPro" id="IPR033762">
    <property type="entry name" value="MCM_OB"/>
</dbReference>
<dbReference type="Gene3D" id="3.40.50.300">
    <property type="entry name" value="P-loop containing nucleotide triphosphate hydrolases"/>
    <property type="match status" value="1"/>
</dbReference>
<evidence type="ECO:0000256" key="2">
    <source>
        <dbReference type="ARBA" id="ARBA00022741"/>
    </source>
</evidence>
<dbReference type="PRINTS" id="PR01663">
    <property type="entry name" value="MCMPROTEIN7"/>
</dbReference>
<sequence>MHIVAVVKDPRTLEKVEADVVDLAETACDVVADMLGLTDEQVQKAFEDIRVDRPELKATAISAAGDGFAASGAPVLDGRWQQLQQQHQQQQQQHYQQMQPRPPMPPMPPRPPMPPMRPMANVAHSKAQGGLLNRAQSEDGSKSGVPAAYRTNTVPVVHPPQKLQRALVTKSAHGAGNAGLHGATAKGSPPPLQFQTMPQQFQGMPQQPQTVPQHFQRSPQQPQAPPPQQFRAAPQQLRAPPQQFPPAPPQQLHAEHNAAMSAWLSRTTARPAAPKASGVKAKKKKKGDSVAALAARLAAAVQNPDGSQLGETASSSIEADPYMAADDPYSAADDPYMAADDPYMSADAGMQPPEPSSSSSSNSGPDVARTATALGEAAAGKTFDIIDVDDVTAPASVSADAAMASVASPGKMPPPASSDGHRQKRQKTDAAATQGVAQAPASVPLGYGSGRAPEEGEVDEESNSSTDSESDSDSDSEQAQEEEEEEDAEDDEVEEADPSGQPADGDTPSTLTLFKLGARCCNVVAHYVGGNEALPPITRRLNIDQRVKLEHCRNQLQEAGELATIWHFAAADAREAAAWTALCEYFVVRKRVGLAEHATAGSVYIVPPDEAFLLELGLPAASGSLGGSLLALQVPKGGEKTDRCLNETPSVVYLNCERMFQQQGEANPGGPKTNMLPPRLKNSWDVRFKPRASGKAMKLREIKADFVGALVQLDCLVVRVSQVKPKVEVVTYHCEICGSEVFQTVEGERYTPPKECPSQRCRDNKQSGKLRCNIRTCAFTRYQEMKVQEMSEHVPVGGVPRSINVVMSGDLTRIVLPGDAITLCGVYSPSQLPSHILRQVGGTMQEMYIEAHNITKHKTGYRETAEDEDVLDRRISEARSKGSLYEAASRSIAPEIFGHGDVKKALLLVLIGTFTKTMKDGLKIRGDIHSLLMGDPGVAKSQLLKQVCHIAPRSVYTTGKGTSGVGLTASVVRDNATGEVSLEGGALVLADMGVCCIDEFDKMEEGDRTAIHEVMEQQTVSIAKSGITTTLNCRTTVLAAANPVYGRYNPYKSPVENMDLPAALLSRFDMIFLLLDTVDCDKDKHLALHVCKVHSNYEKKEATNADKEGLTGGHAGGDDEADVLNLGFKPFDHKFMRAYIQKARTFDPLLDDTLMKDIADAYVSMRDDEKREGIEAKKSYTTPRTLLAMTRISQAHARARFSNRVERQDFDEAMRLMKASKESVELSAPAKRGQNPLDLIYETLSQSVLCVICLLLVLLVLLVVYLNFDFILSPTCIVGDHCRPEQAREPGGHRVIIVCFDGLVVIVIVVVVVIVGVVADVVVDAAVVVVDTSRKWRHLPEHCSILFLLLKNWPFFVCCCCCCCCLLLLL</sequence>
<accession>A0A813GAD3</accession>
<comment type="caution">
    <text evidence="10">The sequence shown here is derived from an EMBL/GenBank/DDBJ whole genome shotgun (WGS) entry which is preliminary data.</text>
</comment>
<feature type="compositionally biased region" description="Low complexity" evidence="7">
    <location>
        <begin position="83"/>
        <end position="99"/>
    </location>
</feature>
<dbReference type="Pfam" id="PF07744">
    <property type="entry name" value="SPOC"/>
    <property type="match status" value="1"/>
</dbReference>
<evidence type="ECO:0000256" key="5">
    <source>
        <dbReference type="ARBA" id="ARBA00023306"/>
    </source>
</evidence>
<name>A0A813GAD3_POLGL</name>
<evidence type="ECO:0000256" key="8">
    <source>
        <dbReference type="SAM" id="Phobius"/>
    </source>
</evidence>
<evidence type="ECO:0000313" key="10">
    <source>
        <dbReference type="EMBL" id="CAE8621892.1"/>
    </source>
</evidence>
<feature type="compositionally biased region" description="Polar residues" evidence="7">
    <location>
        <begin position="304"/>
        <end position="317"/>
    </location>
</feature>
<keyword evidence="11" id="KW-1185">Reference proteome</keyword>
<feature type="region of interest" description="Disordered" evidence="7">
    <location>
        <begin position="398"/>
        <end position="509"/>
    </location>
</feature>
<feature type="compositionally biased region" description="Low complexity" evidence="7">
    <location>
        <begin position="229"/>
        <end position="241"/>
    </location>
</feature>
<evidence type="ECO:0000256" key="1">
    <source>
        <dbReference type="ARBA" id="ARBA00012551"/>
    </source>
</evidence>
<dbReference type="GO" id="GO:0005634">
    <property type="term" value="C:nucleus"/>
    <property type="evidence" value="ECO:0007669"/>
    <property type="project" value="TreeGrafter"/>
</dbReference>
<feature type="domain" description="MCM C-terminal AAA(+) ATPase" evidence="9">
    <location>
        <begin position="884"/>
        <end position="1090"/>
    </location>
</feature>
<gene>
    <name evidence="10" type="ORF">PGLA1383_LOCUS39435</name>
</gene>
<dbReference type="SUPFAM" id="SSF50249">
    <property type="entry name" value="Nucleic acid-binding proteins"/>
    <property type="match status" value="1"/>
</dbReference>
<comment type="similarity">
    <text evidence="6">Belongs to the MCM family.</text>
</comment>
<dbReference type="PROSITE" id="PS00847">
    <property type="entry name" value="MCM_1"/>
    <property type="match status" value="1"/>
</dbReference>
<keyword evidence="4 6" id="KW-0238">DNA-binding</keyword>
<keyword evidence="2 6" id="KW-0547">Nucleotide-binding</keyword>
<keyword evidence="8" id="KW-1133">Transmembrane helix</keyword>
<dbReference type="SMART" id="SM00350">
    <property type="entry name" value="MCM"/>
    <property type="match status" value="1"/>
</dbReference>
<dbReference type="InterPro" id="IPR031327">
    <property type="entry name" value="MCM"/>
</dbReference>
<dbReference type="PRINTS" id="PR01657">
    <property type="entry name" value="MCMFAMILY"/>
</dbReference>
<dbReference type="InterPro" id="IPR018525">
    <property type="entry name" value="MCM_CS"/>
</dbReference>
<feature type="region of interest" description="Disordered" evidence="7">
    <location>
        <begin position="83"/>
        <end position="115"/>
    </location>
</feature>
<feature type="compositionally biased region" description="Low complexity" evidence="7">
    <location>
        <begin position="430"/>
        <end position="441"/>
    </location>
</feature>
<dbReference type="Pfam" id="PF17207">
    <property type="entry name" value="MCM_OB"/>
    <property type="match status" value="1"/>
</dbReference>
<dbReference type="EC" id="3.6.4.12" evidence="1"/>
<dbReference type="InterPro" id="IPR001208">
    <property type="entry name" value="MCM_dom"/>
</dbReference>
<evidence type="ECO:0000256" key="3">
    <source>
        <dbReference type="ARBA" id="ARBA00022840"/>
    </source>
</evidence>
<dbReference type="Pfam" id="PF00493">
    <property type="entry name" value="MCM"/>
    <property type="match status" value="1"/>
</dbReference>
<dbReference type="PROSITE" id="PS50051">
    <property type="entry name" value="MCM_2"/>
    <property type="match status" value="1"/>
</dbReference>
<protein>
    <recommendedName>
        <fullName evidence="1">DNA helicase</fullName>
        <ecNumber evidence="1">3.6.4.12</ecNumber>
    </recommendedName>
</protein>
<dbReference type="InterPro" id="IPR008050">
    <property type="entry name" value="MCM7"/>
</dbReference>
<dbReference type="Gene3D" id="2.20.28.10">
    <property type="match status" value="1"/>
</dbReference>
<feature type="region of interest" description="Disordered" evidence="7">
    <location>
        <begin position="267"/>
        <end position="286"/>
    </location>
</feature>
<dbReference type="PANTHER" id="PTHR11630">
    <property type="entry name" value="DNA REPLICATION LICENSING FACTOR MCM FAMILY MEMBER"/>
    <property type="match status" value="1"/>
</dbReference>
<dbReference type="GO" id="GO:0017116">
    <property type="term" value="F:single-stranded DNA helicase activity"/>
    <property type="evidence" value="ECO:0007669"/>
    <property type="project" value="TreeGrafter"/>
</dbReference>
<feature type="compositionally biased region" description="Low complexity" evidence="7">
    <location>
        <begin position="172"/>
        <end position="185"/>
    </location>
</feature>
<keyword evidence="8" id="KW-0472">Membrane</keyword>
<dbReference type="GO" id="GO:0042555">
    <property type="term" value="C:MCM complex"/>
    <property type="evidence" value="ECO:0007669"/>
    <property type="project" value="InterPro"/>
</dbReference>
<reference evidence="10" key="1">
    <citation type="submission" date="2021-02" db="EMBL/GenBank/DDBJ databases">
        <authorList>
            <person name="Dougan E. K."/>
            <person name="Rhodes N."/>
            <person name="Thang M."/>
            <person name="Chan C."/>
        </authorList>
    </citation>
    <scope>NUCLEOTIDE SEQUENCE</scope>
</reference>
<keyword evidence="3 6" id="KW-0067">ATP-binding</keyword>
<dbReference type="InterPro" id="IPR012921">
    <property type="entry name" value="SPOC_C"/>
</dbReference>
<dbReference type="EMBL" id="CAJNNV010027841">
    <property type="protein sequence ID" value="CAE8621892.1"/>
    <property type="molecule type" value="Genomic_DNA"/>
</dbReference>
<evidence type="ECO:0000259" key="9">
    <source>
        <dbReference type="PROSITE" id="PS50051"/>
    </source>
</evidence>
<dbReference type="SUPFAM" id="SSF52540">
    <property type="entry name" value="P-loop containing nucleoside triphosphate hydrolases"/>
    <property type="match status" value="1"/>
</dbReference>
<dbReference type="Pfam" id="PF17855">
    <property type="entry name" value="MCM_lid"/>
    <property type="match status" value="1"/>
</dbReference>
<dbReference type="Gene3D" id="2.40.50.140">
    <property type="entry name" value="Nucleic acid-binding proteins"/>
    <property type="match status" value="1"/>
</dbReference>
<keyword evidence="5" id="KW-0131">Cell cycle</keyword>
<evidence type="ECO:0000256" key="6">
    <source>
        <dbReference type="RuleBase" id="RU004070"/>
    </source>
</evidence>
<dbReference type="Proteomes" id="UP000654075">
    <property type="component" value="Unassembled WGS sequence"/>
</dbReference>
<feature type="region of interest" description="Disordered" evidence="7">
    <location>
        <begin position="303"/>
        <end position="373"/>
    </location>
</feature>
<feature type="compositionally biased region" description="Low complexity" evidence="7">
    <location>
        <begin position="319"/>
        <end position="344"/>
    </location>
</feature>
<proteinExistence type="inferred from homology"/>
<dbReference type="SMART" id="SM00382">
    <property type="entry name" value="AAA"/>
    <property type="match status" value="1"/>
</dbReference>
<feature type="compositionally biased region" description="Low complexity" evidence="7">
    <location>
        <begin position="356"/>
        <end position="373"/>
    </location>
</feature>
<dbReference type="GO" id="GO:0000727">
    <property type="term" value="P:double-strand break repair via break-induced replication"/>
    <property type="evidence" value="ECO:0007669"/>
    <property type="project" value="TreeGrafter"/>
</dbReference>
<dbReference type="InterPro" id="IPR012340">
    <property type="entry name" value="NA-bd_OB-fold"/>
</dbReference>
<dbReference type="PANTHER" id="PTHR11630:SF26">
    <property type="entry name" value="DNA REPLICATION LICENSING FACTOR MCM7"/>
    <property type="match status" value="1"/>
</dbReference>
<dbReference type="InterPro" id="IPR027417">
    <property type="entry name" value="P-loop_NTPase"/>
</dbReference>
<dbReference type="FunFam" id="3.40.50.300:FF:000501">
    <property type="entry name" value="DNA replication licensing factor MCM7"/>
    <property type="match status" value="1"/>
</dbReference>
<feature type="transmembrane region" description="Helical" evidence="8">
    <location>
        <begin position="1295"/>
        <end position="1319"/>
    </location>
</feature>
<feature type="compositionally biased region" description="Low complexity" evidence="7">
    <location>
        <begin position="193"/>
        <end position="210"/>
    </location>
</feature>
<dbReference type="GO" id="GO:0006271">
    <property type="term" value="P:DNA strand elongation involved in DNA replication"/>
    <property type="evidence" value="ECO:0007669"/>
    <property type="project" value="TreeGrafter"/>
</dbReference>
<organism evidence="10 11">
    <name type="scientific">Polarella glacialis</name>
    <name type="common">Dinoflagellate</name>
    <dbReference type="NCBI Taxonomy" id="89957"/>
    <lineage>
        <taxon>Eukaryota</taxon>
        <taxon>Sar</taxon>
        <taxon>Alveolata</taxon>
        <taxon>Dinophyceae</taxon>
        <taxon>Suessiales</taxon>
        <taxon>Suessiaceae</taxon>
        <taxon>Polarella</taxon>
    </lineage>
</organism>
<feature type="compositionally biased region" description="Low complexity" evidence="7">
    <location>
        <begin position="398"/>
        <end position="408"/>
    </location>
</feature>
<keyword evidence="8" id="KW-0812">Transmembrane</keyword>
<evidence type="ECO:0000256" key="4">
    <source>
        <dbReference type="ARBA" id="ARBA00023125"/>
    </source>
</evidence>
<dbReference type="InterPro" id="IPR041562">
    <property type="entry name" value="MCM_lid"/>
</dbReference>
<feature type="transmembrane region" description="Helical" evidence="8">
    <location>
        <begin position="1244"/>
        <end position="1266"/>
    </location>
</feature>
<feature type="compositionally biased region" description="Pro residues" evidence="7">
    <location>
        <begin position="100"/>
        <end position="115"/>
    </location>
</feature>
<dbReference type="InterPro" id="IPR003593">
    <property type="entry name" value="AAA+_ATPase"/>
</dbReference>
<dbReference type="OrthoDB" id="271325at2759"/>